<dbReference type="Pfam" id="PF00350">
    <property type="entry name" value="Dynamin_N"/>
    <property type="match status" value="1"/>
</dbReference>
<accession>A0A8H9IWZ1</accession>
<reference evidence="2" key="1">
    <citation type="journal article" date="2014" name="Int. J. Syst. Evol. Microbiol.">
        <title>Complete genome sequence of Corynebacterium casei LMG S-19264T (=DSM 44701T), isolated from a smear-ripened cheese.</title>
        <authorList>
            <consortium name="US DOE Joint Genome Institute (JGI-PGF)"/>
            <person name="Walter F."/>
            <person name="Albersmeier A."/>
            <person name="Kalinowski J."/>
            <person name="Ruckert C."/>
        </authorList>
    </citation>
    <scope>NUCLEOTIDE SEQUENCE</scope>
    <source>
        <strain evidence="2">CGMCC 4.7679</strain>
    </source>
</reference>
<dbReference type="InterPro" id="IPR051943">
    <property type="entry name" value="TRAFAC_Dynamin-like_GTPase"/>
</dbReference>
<evidence type="ECO:0000313" key="2">
    <source>
        <dbReference type="EMBL" id="GHF59409.1"/>
    </source>
</evidence>
<dbReference type="AlphaFoldDB" id="A0A8H9IWZ1"/>
<name>A0A8H9IWZ1_9PSEU</name>
<keyword evidence="3" id="KW-1185">Reference proteome</keyword>
<dbReference type="Gene3D" id="3.40.50.300">
    <property type="entry name" value="P-loop containing nucleotide triphosphate hydrolases"/>
    <property type="match status" value="1"/>
</dbReference>
<evidence type="ECO:0000259" key="1">
    <source>
        <dbReference type="Pfam" id="PF00350"/>
    </source>
</evidence>
<dbReference type="Proteomes" id="UP000658656">
    <property type="component" value="Unassembled WGS sequence"/>
</dbReference>
<dbReference type="InterPro" id="IPR045063">
    <property type="entry name" value="Dynamin_N"/>
</dbReference>
<organism evidence="2 3">
    <name type="scientific">Amycolatopsis bartoniae</name>
    <dbReference type="NCBI Taxonomy" id="941986"/>
    <lineage>
        <taxon>Bacteria</taxon>
        <taxon>Bacillati</taxon>
        <taxon>Actinomycetota</taxon>
        <taxon>Actinomycetes</taxon>
        <taxon>Pseudonocardiales</taxon>
        <taxon>Pseudonocardiaceae</taxon>
        <taxon>Amycolatopsis</taxon>
    </lineage>
</organism>
<feature type="domain" description="Dynamin N-terminal" evidence="1">
    <location>
        <begin position="52"/>
        <end position="190"/>
    </location>
</feature>
<comment type="caution">
    <text evidence="2">The sequence shown here is derived from an EMBL/GenBank/DDBJ whole genome shotgun (WGS) entry which is preliminary data.</text>
</comment>
<evidence type="ECO:0000313" key="3">
    <source>
        <dbReference type="Proteomes" id="UP000658656"/>
    </source>
</evidence>
<dbReference type="SUPFAM" id="SSF52540">
    <property type="entry name" value="P-loop containing nucleoside triphosphate hydrolases"/>
    <property type="match status" value="1"/>
</dbReference>
<dbReference type="InterPro" id="IPR027417">
    <property type="entry name" value="P-loop_NTPase"/>
</dbReference>
<dbReference type="PANTHER" id="PTHR43681:SF1">
    <property type="entry name" value="SARCALUMENIN"/>
    <property type="match status" value="1"/>
</dbReference>
<reference evidence="2" key="2">
    <citation type="submission" date="2020-09" db="EMBL/GenBank/DDBJ databases">
        <authorList>
            <person name="Sun Q."/>
            <person name="Zhou Y."/>
        </authorList>
    </citation>
    <scope>NUCLEOTIDE SEQUENCE</scope>
    <source>
        <strain evidence="2">CGMCC 4.7679</strain>
    </source>
</reference>
<dbReference type="EMBL" id="BNAV01000004">
    <property type="protein sequence ID" value="GHF59409.1"/>
    <property type="molecule type" value="Genomic_DNA"/>
</dbReference>
<sequence length="610" mass="66347">MTGQGTLLAVMALPWLEVLDDTVRVCAAHRRPDLVERLSTRRSRLLDPKLRVVVIGESGQGKSQLINALLNAPVCAVGDDRTTAVPAVIEHAETPTATVVTGGPRAIEGPAHAAVAVDSVTAEANREARSASGAPVVRTEIGLPRALLAGGLALVDTPAPAALDTVQDMAADAVLMATDATSDLSAAELRLLEQVARLCPTIIVALTKIDLVPGWRAVVERTRARLEEDGLLATVMPVSATLRLAAARTGDKALNEESGFADLIRFLRQDLLGQADLLARRSVAALTALTVESLQGPLLEEFAATQQAGGGEAVARWHNEGRRLERLQRDAARWQTLLSDEVSDLLSDVEFDLRDRTRRILVEVDEYFDAADPARTWSEFEEWLRENLTTVAETNSEWLLDRFEWIARKLARQLAPHRPDAVPDSLPREVPADAVGDLRMPRVERFGVGQKLFVGMRGSYSGLLMFGLATTIAGLPLINPISLGAGAAFGAKSVLEERGNRLKRRQAAAKTAAHRYVDDFFLTYGKHSKDTARQIHRALRDRLSGVADELRAEITESAKSIKHVIDTDTAQRTARAHEIRRSIDELALLRQRAQSLGGFRPRPAPRGLTA</sequence>
<proteinExistence type="predicted"/>
<protein>
    <submittedName>
        <fullName evidence="2">Isoniazid inducible gene protein IniA</fullName>
    </submittedName>
</protein>
<gene>
    <name evidence="2" type="ORF">GCM10017566_36190</name>
</gene>
<dbReference type="PANTHER" id="PTHR43681">
    <property type="entry name" value="TRANSMEMBRANE GTPASE FZO"/>
    <property type="match status" value="1"/>
</dbReference>